<feature type="compositionally biased region" description="Basic and acidic residues" evidence="1">
    <location>
        <begin position="72"/>
        <end position="86"/>
    </location>
</feature>
<feature type="compositionally biased region" description="Polar residues" evidence="1">
    <location>
        <begin position="538"/>
        <end position="552"/>
    </location>
</feature>
<feature type="compositionally biased region" description="Polar residues" evidence="1">
    <location>
        <begin position="558"/>
        <end position="584"/>
    </location>
</feature>
<protein>
    <recommendedName>
        <fullName evidence="3">Peptidase M15A, C-terminal</fullName>
    </recommendedName>
</protein>
<feature type="region of interest" description="Disordered" evidence="1">
    <location>
        <begin position="535"/>
        <end position="619"/>
    </location>
</feature>
<evidence type="ECO:0008006" key="3">
    <source>
        <dbReference type="Google" id="ProtNLM"/>
    </source>
</evidence>
<name>A0A6J5M3K2_9CAUD</name>
<feature type="compositionally biased region" description="Basic and acidic residues" evidence="1">
    <location>
        <begin position="1"/>
        <end position="20"/>
    </location>
</feature>
<feature type="region of interest" description="Disordered" evidence="1">
    <location>
        <begin position="102"/>
        <end position="127"/>
    </location>
</feature>
<sequence length="632" mass="66265">MPKFKYDPKEEMRRENERRAAMGLPPVPPDFSDLEAKENERRAAMGLPPSPPGAWDPIPMMSSNSRLPRPRKAVEKPVELPEKKEMEPDDSIVVADKNDNLAKVGTGSQSQGAGEASTQAPDTGQRSGATKSLILRLGSLTFNKMFPTLGRLMEAFDNRIRKQDSDLERVNVNNQENARQVSRSSVFLSRIAENQLRTNELLEQIITAASQQSGTLVPPNPAPNINAEIELDGPRRRRAAAAGQATPDRRSAATQSGQGAGAPRPGAAPSGRNPAAIIAASLGFATAGFVAGSAIAATRPTAATPSAQQTNAGGTSAAGSGAMQEQTEAAIPALPVPPAMTREATRRTAAPITEQEQAELFANRVLNIKAKDIIFKADRFEFDEEATGSAATPFTPTAASAGRAAVAGATGAAVAGTSSQIQTIVQRISQEFPNVNVTSALRPGDTNSQHAHGNAVDLSLRGLSQEQRATLVQNLTSGRYGNVGGLGTYNATGDLLHVDTRSGARMAWGPNRSRTSLDQTPQWFQTAVMPWMGGSATAAAQQEPSGAGQQAATPAPSTPSSGAQVAQASVRSEVSTMQSQQVSASLGEAPEQPAAPTGSREMSATMIDPNEPGSVEPPDAAQRYAKLFNFAA</sequence>
<gene>
    <name evidence="2" type="ORF">UFOVP395_96</name>
</gene>
<feature type="compositionally biased region" description="Basic and acidic residues" evidence="1">
    <location>
        <begin position="34"/>
        <end position="43"/>
    </location>
</feature>
<dbReference type="EMBL" id="LR796380">
    <property type="protein sequence ID" value="CAB4140761.1"/>
    <property type="molecule type" value="Genomic_DNA"/>
</dbReference>
<proteinExistence type="predicted"/>
<feature type="region of interest" description="Disordered" evidence="1">
    <location>
        <begin position="1"/>
        <end position="88"/>
    </location>
</feature>
<dbReference type="SUPFAM" id="SSF55166">
    <property type="entry name" value="Hedgehog/DD-peptidase"/>
    <property type="match status" value="1"/>
</dbReference>
<feature type="compositionally biased region" description="Polar residues" evidence="1">
    <location>
        <begin position="106"/>
        <end position="127"/>
    </location>
</feature>
<reference evidence="2" key="1">
    <citation type="submission" date="2020-04" db="EMBL/GenBank/DDBJ databases">
        <authorList>
            <person name="Chiriac C."/>
            <person name="Salcher M."/>
            <person name="Ghai R."/>
            <person name="Kavagutti S V."/>
        </authorList>
    </citation>
    <scope>NUCLEOTIDE SEQUENCE</scope>
</reference>
<feature type="region of interest" description="Disordered" evidence="1">
    <location>
        <begin position="212"/>
        <end position="272"/>
    </location>
</feature>
<feature type="compositionally biased region" description="Low complexity" evidence="1">
    <location>
        <begin position="252"/>
        <end position="272"/>
    </location>
</feature>
<dbReference type="Gene3D" id="3.30.1380.10">
    <property type="match status" value="1"/>
</dbReference>
<evidence type="ECO:0000256" key="1">
    <source>
        <dbReference type="SAM" id="MobiDB-lite"/>
    </source>
</evidence>
<dbReference type="InterPro" id="IPR009045">
    <property type="entry name" value="Zn_M74/Hedgehog-like"/>
</dbReference>
<accession>A0A6J5M3K2</accession>
<organism evidence="2">
    <name type="scientific">uncultured Caudovirales phage</name>
    <dbReference type="NCBI Taxonomy" id="2100421"/>
    <lineage>
        <taxon>Viruses</taxon>
        <taxon>Duplodnaviria</taxon>
        <taxon>Heunggongvirae</taxon>
        <taxon>Uroviricota</taxon>
        <taxon>Caudoviricetes</taxon>
        <taxon>Peduoviridae</taxon>
        <taxon>Maltschvirus</taxon>
        <taxon>Maltschvirus maltsch</taxon>
    </lineage>
</organism>
<evidence type="ECO:0000313" key="2">
    <source>
        <dbReference type="EMBL" id="CAB4140761.1"/>
    </source>
</evidence>